<comment type="caution">
    <text evidence="2">The sequence shown here is derived from an EMBL/GenBank/DDBJ whole genome shotgun (WGS) entry which is preliminary data.</text>
</comment>
<proteinExistence type="predicted"/>
<evidence type="ECO:0000256" key="1">
    <source>
        <dbReference type="SAM" id="MobiDB-lite"/>
    </source>
</evidence>
<dbReference type="AlphaFoldDB" id="A0A8X6NXE5"/>
<dbReference type="Proteomes" id="UP000887013">
    <property type="component" value="Unassembled WGS sequence"/>
</dbReference>
<feature type="region of interest" description="Disordered" evidence="1">
    <location>
        <begin position="79"/>
        <end position="106"/>
    </location>
</feature>
<name>A0A8X6NXE5_NEPPI</name>
<evidence type="ECO:0000313" key="3">
    <source>
        <dbReference type="Proteomes" id="UP000887013"/>
    </source>
</evidence>
<protein>
    <submittedName>
        <fullName evidence="2">Uncharacterized protein</fullName>
    </submittedName>
</protein>
<dbReference type="PANTHER" id="PTHR33327">
    <property type="entry name" value="ENDONUCLEASE"/>
    <property type="match status" value="1"/>
</dbReference>
<gene>
    <name evidence="2" type="primary">AVEN_213924_1</name>
    <name evidence="2" type="ORF">NPIL_125911</name>
</gene>
<dbReference type="PANTHER" id="PTHR33327:SF3">
    <property type="entry name" value="RNA-DIRECTED DNA POLYMERASE"/>
    <property type="match status" value="1"/>
</dbReference>
<organism evidence="2 3">
    <name type="scientific">Nephila pilipes</name>
    <name type="common">Giant wood spider</name>
    <name type="synonym">Nephila maculata</name>
    <dbReference type="NCBI Taxonomy" id="299642"/>
    <lineage>
        <taxon>Eukaryota</taxon>
        <taxon>Metazoa</taxon>
        <taxon>Ecdysozoa</taxon>
        <taxon>Arthropoda</taxon>
        <taxon>Chelicerata</taxon>
        <taxon>Arachnida</taxon>
        <taxon>Araneae</taxon>
        <taxon>Araneomorphae</taxon>
        <taxon>Entelegynae</taxon>
        <taxon>Araneoidea</taxon>
        <taxon>Nephilidae</taxon>
        <taxon>Nephila</taxon>
    </lineage>
</organism>
<reference evidence="2" key="1">
    <citation type="submission" date="2020-08" db="EMBL/GenBank/DDBJ databases">
        <title>Multicomponent nature underlies the extraordinary mechanical properties of spider dragline silk.</title>
        <authorList>
            <person name="Kono N."/>
            <person name="Nakamura H."/>
            <person name="Mori M."/>
            <person name="Yoshida Y."/>
            <person name="Ohtoshi R."/>
            <person name="Malay A.D."/>
            <person name="Moran D.A.P."/>
            <person name="Tomita M."/>
            <person name="Numata K."/>
            <person name="Arakawa K."/>
        </authorList>
    </citation>
    <scope>NUCLEOTIDE SEQUENCE</scope>
</reference>
<keyword evidence="3" id="KW-1185">Reference proteome</keyword>
<evidence type="ECO:0000313" key="2">
    <source>
        <dbReference type="EMBL" id="GFT38511.1"/>
    </source>
</evidence>
<dbReference type="EMBL" id="BMAW01014351">
    <property type="protein sequence ID" value="GFT38511.1"/>
    <property type="molecule type" value="Genomic_DNA"/>
</dbReference>
<dbReference type="OrthoDB" id="6436410at2759"/>
<sequence>MRSKADSRISEELLKSLFKQRLPTHVQQILAISNDQLDKLAEMTDGIMTIAGPTSSIHVIDAENQDLKTMLMEISSRLSRLETRKQSSSRGPEVRFRRRSSSRESEAHKHCWYHRRFKERSTMCKKQCSFQTKNLSSRHST</sequence>
<accession>A0A8X6NXE5</accession>